<dbReference type="Proteomes" id="UP000248168">
    <property type="component" value="Unassembled WGS sequence"/>
</dbReference>
<reference evidence="2" key="1">
    <citation type="submission" date="2018-04" db="EMBL/GenBank/DDBJ databases">
        <authorList>
            <person name="Lucker S."/>
            <person name="Sakoula D."/>
        </authorList>
    </citation>
    <scope>NUCLEOTIDE SEQUENCE [LARGE SCALE GENOMIC DNA]</scope>
</reference>
<gene>
    <name evidence="1" type="ORF">NITLEN_10502</name>
</gene>
<sequence length="71" mass="7915">MIISLGFELPRTSSDLPEDLDRANRCAASLRTPHVSSYLALHRATLTVPAMSPSPRWALTPPFHPYLIRSD</sequence>
<dbReference type="InParanoid" id="A0A330L919"/>
<protein>
    <submittedName>
        <fullName evidence="1">Uncharacterized protein</fullName>
    </submittedName>
</protein>
<evidence type="ECO:0000313" key="2">
    <source>
        <dbReference type="Proteomes" id="UP000248168"/>
    </source>
</evidence>
<organism evidence="1 2">
    <name type="scientific">Nitrospira lenta</name>
    <dbReference type="NCBI Taxonomy" id="1436998"/>
    <lineage>
        <taxon>Bacteria</taxon>
        <taxon>Pseudomonadati</taxon>
        <taxon>Nitrospirota</taxon>
        <taxon>Nitrospiria</taxon>
        <taxon>Nitrospirales</taxon>
        <taxon>Nitrospiraceae</taxon>
        <taxon>Nitrospira</taxon>
    </lineage>
</organism>
<dbReference type="AlphaFoldDB" id="A0A330L919"/>
<keyword evidence="2" id="KW-1185">Reference proteome</keyword>
<name>A0A330L919_9BACT</name>
<evidence type="ECO:0000313" key="1">
    <source>
        <dbReference type="EMBL" id="SPP63416.1"/>
    </source>
</evidence>
<accession>A0A330L919</accession>
<dbReference type="EMBL" id="OUNR01000001">
    <property type="protein sequence ID" value="SPP63416.1"/>
    <property type="molecule type" value="Genomic_DNA"/>
</dbReference>
<proteinExistence type="predicted"/>
<dbReference type="AntiFam" id="ANF00042">
    <property type="entry name" value="Antisense to RNaseP"/>
</dbReference>